<dbReference type="Pfam" id="PF09588">
    <property type="entry name" value="YqaJ"/>
    <property type="match status" value="1"/>
</dbReference>
<reference evidence="2" key="1">
    <citation type="journal article" date="2020" name="Nature">
        <title>Giant virus diversity and host interactions through global metagenomics.</title>
        <authorList>
            <person name="Schulz F."/>
            <person name="Roux S."/>
            <person name="Paez-Espino D."/>
            <person name="Jungbluth S."/>
            <person name="Walsh D.A."/>
            <person name="Denef V.J."/>
            <person name="McMahon K.D."/>
            <person name="Konstantinidis K.T."/>
            <person name="Eloe-Fadrosh E.A."/>
            <person name="Kyrpides N.C."/>
            <person name="Woyke T."/>
        </authorList>
    </citation>
    <scope>NUCLEOTIDE SEQUENCE</scope>
    <source>
        <strain evidence="2">GVMAG-M-3300021962-46</strain>
    </source>
</reference>
<accession>A0A6C0CQE9</accession>
<proteinExistence type="predicted"/>
<dbReference type="InterPro" id="IPR011335">
    <property type="entry name" value="Restrct_endonuc-II-like"/>
</dbReference>
<dbReference type="InterPro" id="IPR051703">
    <property type="entry name" value="NF-kappa-B_Signaling_Reg"/>
</dbReference>
<dbReference type="PANTHER" id="PTHR46609:SF6">
    <property type="entry name" value="EXONUCLEASE, PHAGE-TYPE_RECB, C-TERMINAL DOMAIN-CONTAINING PROTEIN-RELATED"/>
    <property type="match status" value="1"/>
</dbReference>
<dbReference type="EMBL" id="MN739479">
    <property type="protein sequence ID" value="QHT07076.1"/>
    <property type="molecule type" value="Genomic_DNA"/>
</dbReference>
<dbReference type="CDD" id="cd22343">
    <property type="entry name" value="PDDEXK_lambda_exonuclease-like"/>
    <property type="match status" value="1"/>
</dbReference>
<dbReference type="InterPro" id="IPR017482">
    <property type="entry name" value="Lambda-type_endonuclease"/>
</dbReference>
<dbReference type="Gene3D" id="3.90.320.10">
    <property type="match status" value="1"/>
</dbReference>
<dbReference type="PANTHER" id="PTHR46609">
    <property type="entry name" value="EXONUCLEASE, PHAGE-TYPE/RECB, C-TERMINAL DOMAIN-CONTAINING PROTEIN"/>
    <property type="match status" value="1"/>
</dbReference>
<protein>
    <recommendedName>
        <fullName evidence="1">YqaJ viral recombinase domain-containing protein</fullName>
    </recommendedName>
</protein>
<dbReference type="SUPFAM" id="SSF52980">
    <property type="entry name" value="Restriction endonuclease-like"/>
    <property type="match status" value="1"/>
</dbReference>
<dbReference type="NCBIfam" id="TIGR03033">
    <property type="entry name" value="phage_rel_nuc"/>
    <property type="match status" value="1"/>
</dbReference>
<evidence type="ECO:0000259" key="1">
    <source>
        <dbReference type="Pfam" id="PF09588"/>
    </source>
</evidence>
<sequence length="353" mass="42277">MFQPYLKLLHFFPEMENWEPSKSIQCLNELFGQTNITVNDIEEYHQDRKALNYLLSLPKVEQRSKEWFQLREKRLTASDLAQAIGKGKFGTRQDLLIRKAFPDLKPFETAPPMKWGTMFEDMGMRCYQERKDNTFIYEFGLIPNEEIECFGASPDGITEIGIMVEMKCPYRRKIDGQVPEQYYLQIQGQLATCKLKKCDYVECYMTAFENLTEYELCVQPDESHGMILEFVKEKDYVYEYSPPKLKPKECIDWAHQRFDEMKNHPELRFEKMTPWKLRQIFIKRVLFDPIVWNECVPQIYQFWKDVLKLREKGLQTVQSIDNQVKQTKTLYIKTEYKKEKTKYKFIMDSDEES</sequence>
<name>A0A6C0CQE9_9ZZZZ</name>
<feature type="domain" description="YqaJ viral recombinase" evidence="1">
    <location>
        <begin position="66"/>
        <end position="192"/>
    </location>
</feature>
<dbReference type="InterPro" id="IPR019080">
    <property type="entry name" value="YqaJ_viral_recombinase"/>
</dbReference>
<organism evidence="2">
    <name type="scientific">viral metagenome</name>
    <dbReference type="NCBI Taxonomy" id="1070528"/>
    <lineage>
        <taxon>unclassified sequences</taxon>
        <taxon>metagenomes</taxon>
        <taxon>organismal metagenomes</taxon>
    </lineage>
</organism>
<dbReference type="AlphaFoldDB" id="A0A6C0CQE9"/>
<dbReference type="InterPro" id="IPR011604">
    <property type="entry name" value="PDDEXK-like_dom_sf"/>
</dbReference>
<evidence type="ECO:0000313" key="2">
    <source>
        <dbReference type="EMBL" id="QHT07076.1"/>
    </source>
</evidence>